<feature type="transmembrane region" description="Helical" evidence="1">
    <location>
        <begin position="36"/>
        <end position="53"/>
    </location>
</feature>
<evidence type="ECO:0000313" key="2">
    <source>
        <dbReference type="EMBL" id="MBH8563860.1"/>
    </source>
</evidence>
<keyword evidence="3" id="KW-1185">Reference proteome</keyword>
<evidence type="ECO:0000313" key="3">
    <source>
        <dbReference type="Proteomes" id="UP000632766"/>
    </source>
</evidence>
<dbReference type="AlphaFoldDB" id="A0A8J7L938"/>
<sequence length="54" mass="6177">MNNLRYFAFFVLILAALISAIRQMSIALDEVDIERFTLWTSIASVIAGLPMMLW</sequence>
<proteinExistence type="predicted"/>
<reference evidence="2 3" key="1">
    <citation type="journal article" date="2021" name="Int. J. Syst. Evol. Microbiol.">
        <title>Amazonocrinis nigriterrae gen. nov., sp. nov., Atlanticothrix silvestris gen. nov., sp. nov. and Dendronalium phyllosphericum gen. nov., sp. nov., nostocacean cyanobacteria from Brazilian environments.</title>
        <authorList>
            <person name="Alvarenga D.O."/>
            <person name="Andreote A.P.D."/>
            <person name="Branco L.H.Z."/>
            <person name="Delbaje E."/>
            <person name="Cruz R.B."/>
            <person name="Varani A.M."/>
            <person name="Fiore M.F."/>
        </authorList>
    </citation>
    <scope>NUCLEOTIDE SEQUENCE [LARGE SCALE GENOMIC DNA]</scope>
    <source>
        <strain evidence="2 3">CENA67</strain>
    </source>
</reference>
<evidence type="ECO:0000256" key="1">
    <source>
        <dbReference type="SAM" id="Phobius"/>
    </source>
</evidence>
<keyword evidence="1" id="KW-1133">Transmembrane helix</keyword>
<keyword evidence="1" id="KW-0472">Membrane</keyword>
<keyword evidence="1" id="KW-0812">Transmembrane</keyword>
<gene>
    <name evidence="2" type="ORF">I8748_16965</name>
</gene>
<name>A0A8J7L938_9NOST</name>
<comment type="caution">
    <text evidence="2">The sequence shown here is derived from an EMBL/GenBank/DDBJ whole genome shotgun (WGS) entry which is preliminary data.</text>
</comment>
<dbReference type="Proteomes" id="UP000632766">
    <property type="component" value="Unassembled WGS sequence"/>
</dbReference>
<protein>
    <submittedName>
        <fullName evidence="2">Uncharacterized protein</fullName>
    </submittedName>
</protein>
<feature type="transmembrane region" description="Helical" evidence="1">
    <location>
        <begin position="6"/>
        <end position="24"/>
    </location>
</feature>
<organism evidence="2 3">
    <name type="scientific">Amazonocrinis nigriterrae CENA67</name>
    <dbReference type="NCBI Taxonomy" id="2794033"/>
    <lineage>
        <taxon>Bacteria</taxon>
        <taxon>Bacillati</taxon>
        <taxon>Cyanobacteriota</taxon>
        <taxon>Cyanophyceae</taxon>
        <taxon>Nostocales</taxon>
        <taxon>Nostocaceae</taxon>
        <taxon>Amazonocrinis</taxon>
        <taxon>Amazonocrinis nigriterrae</taxon>
    </lineage>
</organism>
<dbReference type="EMBL" id="JAECZC010000030">
    <property type="protein sequence ID" value="MBH8563860.1"/>
    <property type="molecule type" value="Genomic_DNA"/>
</dbReference>
<accession>A0A8J7L938</accession>
<dbReference type="RefSeq" id="WP_198125728.1">
    <property type="nucleotide sequence ID" value="NZ_JAECZC010000030.1"/>
</dbReference>